<dbReference type="RefSeq" id="WP_145057829.1">
    <property type="nucleotide sequence ID" value="NZ_CP036263.1"/>
</dbReference>
<protein>
    <recommendedName>
        <fullName evidence="2">3-keto-alpha-glucoside-1,2-lyase/3-keto-2-hydroxy-glucal hydratase domain-containing protein</fullName>
    </recommendedName>
</protein>
<evidence type="ECO:0000256" key="1">
    <source>
        <dbReference type="SAM" id="SignalP"/>
    </source>
</evidence>
<reference evidence="3 4" key="1">
    <citation type="submission" date="2019-02" db="EMBL/GenBank/DDBJ databases">
        <title>Deep-cultivation of Planctomycetes and their phenomic and genomic characterization uncovers novel biology.</title>
        <authorList>
            <person name="Wiegand S."/>
            <person name="Jogler M."/>
            <person name="Boedeker C."/>
            <person name="Pinto D."/>
            <person name="Vollmers J."/>
            <person name="Rivas-Marin E."/>
            <person name="Kohn T."/>
            <person name="Peeters S.H."/>
            <person name="Heuer A."/>
            <person name="Rast P."/>
            <person name="Oberbeckmann S."/>
            <person name="Bunk B."/>
            <person name="Jeske O."/>
            <person name="Meyerdierks A."/>
            <person name="Storesund J.E."/>
            <person name="Kallscheuer N."/>
            <person name="Luecker S."/>
            <person name="Lage O.M."/>
            <person name="Pohl T."/>
            <person name="Merkel B.J."/>
            <person name="Hornburger P."/>
            <person name="Mueller R.-W."/>
            <person name="Bruemmer F."/>
            <person name="Labrenz M."/>
            <person name="Spormann A.M."/>
            <person name="Op den Camp H."/>
            <person name="Overmann J."/>
            <person name="Amann R."/>
            <person name="Jetten M.S.M."/>
            <person name="Mascher T."/>
            <person name="Medema M.H."/>
            <person name="Devos D.P."/>
            <person name="Kaster A.-K."/>
            <person name="Ovreas L."/>
            <person name="Rohde M."/>
            <person name="Galperin M.Y."/>
            <person name="Jogler C."/>
        </authorList>
    </citation>
    <scope>NUCLEOTIDE SEQUENCE [LARGE SCALE GENOMIC DNA]</scope>
    <source>
        <strain evidence="3 4">HG15A2</strain>
    </source>
</reference>
<dbReference type="Pfam" id="PF06439">
    <property type="entry name" value="3keto-disac_hyd"/>
    <property type="match status" value="1"/>
</dbReference>
<accession>A0A517MRE8</accession>
<feature type="signal peptide" evidence="1">
    <location>
        <begin position="1"/>
        <end position="24"/>
    </location>
</feature>
<dbReference type="InterPro" id="IPR010496">
    <property type="entry name" value="AL/BT2_dom"/>
</dbReference>
<dbReference type="Proteomes" id="UP000319852">
    <property type="component" value="Chromosome"/>
</dbReference>
<dbReference type="GO" id="GO:0016787">
    <property type="term" value="F:hydrolase activity"/>
    <property type="evidence" value="ECO:0007669"/>
    <property type="project" value="InterPro"/>
</dbReference>
<organism evidence="3 4">
    <name type="scientific">Adhaeretor mobilis</name>
    <dbReference type="NCBI Taxonomy" id="1930276"/>
    <lineage>
        <taxon>Bacteria</taxon>
        <taxon>Pseudomonadati</taxon>
        <taxon>Planctomycetota</taxon>
        <taxon>Planctomycetia</taxon>
        <taxon>Pirellulales</taxon>
        <taxon>Lacipirellulaceae</taxon>
        <taxon>Adhaeretor</taxon>
    </lineage>
</organism>
<dbReference type="Gene3D" id="2.60.120.560">
    <property type="entry name" value="Exo-inulinase, domain 1"/>
    <property type="match status" value="1"/>
</dbReference>
<dbReference type="EMBL" id="CP036263">
    <property type="protein sequence ID" value="QDS97445.1"/>
    <property type="molecule type" value="Genomic_DNA"/>
</dbReference>
<gene>
    <name evidence="3" type="ORF">HG15A2_07060</name>
</gene>
<dbReference type="AlphaFoldDB" id="A0A517MRE8"/>
<keyword evidence="4" id="KW-1185">Reference proteome</keyword>
<evidence type="ECO:0000313" key="4">
    <source>
        <dbReference type="Proteomes" id="UP000319852"/>
    </source>
</evidence>
<proteinExistence type="predicted"/>
<evidence type="ECO:0000313" key="3">
    <source>
        <dbReference type="EMBL" id="QDS97445.1"/>
    </source>
</evidence>
<evidence type="ECO:0000259" key="2">
    <source>
        <dbReference type="Pfam" id="PF06439"/>
    </source>
</evidence>
<keyword evidence="1" id="KW-0732">Signal</keyword>
<dbReference type="OrthoDB" id="176168at2"/>
<feature type="domain" description="3-keto-alpha-glucoside-1,2-lyase/3-keto-2-hydroxy-glucal hydratase" evidence="2">
    <location>
        <begin position="52"/>
        <end position="237"/>
    </location>
</feature>
<sequence length="443" mass="50429" precursor="true">MCTPYIAPLLASLVFFAPLSLIQAKEYLPGIEWEEPEVVTPGKTDDQPPSDAIVLFDGTNLDAWKNGGNWQIEDGTAVATKGYIKTKQKFGDCQLHIEWSAPTDSGNRTGQQRGNSGVFFGPYELQVLDSYQHKTYNDGQAGAIYKQTPPWVNAMRPPGEWNVYEVVWTAPRFDANGSLKSPAYITVLHNGVLLQNHFELQGDTPYDRPPEYKPHGKLPIQLQDHGNPVRFRNIWVREISPPVGKRAHPPSLKDGDKVVPIEEKKVAKRKWLSWPKQDRKQSSKLQKVVYPNVGVVERVPRWERWKIAFEVESEEELAECMEQHKITLAVLGRDKRVHTATQLTTSNPKAVSRTVKEFNTFGRTIPDDPKVAELIKNLATQAGIADRGKYILLFFPYEVEEKLWLLENQANQEGDVNKIRQTRFLLSKNNGNYEFEVIEVSHF</sequence>
<dbReference type="KEGG" id="amob:HG15A2_07060"/>
<feature type="chain" id="PRO_5021727072" description="3-keto-alpha-glucoside-1,2-lyase/3-keto-2-hydroxy-glucal hydratase domain-containing protein" evidence="1">
    <location>
        <begin position="25"/>
        <end position="443"/>
    </location>
</feature>
<name>A0A517MRE8_9BACT</name>